<keyword evidence="1" id="KW-1133">Transmembrane helix</keyword>
<accession>A0ABX1FNI8</accession>
<evidence type="ECO:0008006" key="4">
    <source>
        <dbReference type="Google" id="ProtNLM"/>
    </source>
</evidence>
<keyword evidence="1" id="KW-0472">Membrane</keyword>
<gene>
    <name evidence="2" type="ORF">FXN61_27645</name>
</gene>
<feature type="transmembrane region" description="Helical" evidence="1">
    <location>
        <begin position="68"/>
        <end position="87"/>
    </location>
</feature>
<evidence type="ECO:0000313" key="2">
    <source>
        <dbReference type="EMBL" id="NKE60364.1"/>
    </source>
</evidence>
<dbReference type="EMBL" id="VSRL01000119">
    <property type="protein sequence ID" value="NKE60364.1"/>
    <property type="molecule type" value="Genomic_DNA"/>
</dbReference>
<comment type="caution">
    <text evidence="2">The sequence shown here is derived from an EMBL/GenBank/DDBJ whole genome shotgun (WGS) entry which is preliminary data.</text>
</comment>
<dbReference type="RefSeq" id="WP_167977017.1">
    <property type="nucleotide sequence ID" value="NZ_VSRL01000119.1"/>
</dbReference>
<evidence type="ECO:0000313" key="3">
    <source>
        <dbReference type="Proteomes" id="UP001515943"/>
    </source>
</evidence>
<reference evidence="2 3" key="1">
    <citation type="submission" date="2019-08" db="EMBL/GenBank/DDBJ databases">
        <title>Lentzea from Indian Himalayas.</title>
        <authorList>
            <person name="Mandal S."/>
            <person name="Mallick Gupta A."/>
            <person name="Maiti P.K."/>
            <person name="Sarkar J."/>
            <person name="Mandal S."/>
        </authorList>
    </citation>
    <scope>NUCLEOTIDE SEQUENCE [LARGE SCALE GENOMIC DNA]</scope>
    <source>
        <strain evidence="2 3">PSKA42</strain>
    </source>
</reference>
<keyword evidence="1" id="KW-0812">Transmembrane</keyword>
<feature type="transmembrane region" description="Helical" evidence="1">
    <location>
        <begin position="44"/>
        <end position="62"/>
    </location>
</feature>
<dbReference type="Proteomes" id="UP001515943">
    <property type="component" value="Unassembled WGS sequence"/>
</dbReference>
<sequence>MTLRGTRPNPFQWLWYAVGGRLPQRCNPWVLHDVTCRLWAVRHFVRGFVQMSPILLLLLLPGPLDIRILSILLGMSVGYLYSMTYMWHTTEHRLVKQGYQRGLGEQTRRARHAEADARAMAAYERLYRGTTPPD</sequence>
<organism evidence="2 3">
    <name type="scientific">Lentzea indica</name>
    <dbReference type="NCBI Taxonomy" id="2604800"/>
    <lineage>
        <taxon>Bacteria</taxon>
        <taxon>Bacillati</taxon>
        <taxon>Actinomycetota</taxon>
        <taxon>Actinomycetes</taxon>
        <taxon>Pseudonocardiales</taxon>
        <taxon>Pseudonocardiaceae</taxon>
        <taxon>Lentzea</taxon>
    </lineage>
</organism>
<name>A0ABX1FNI8_9PSEU</name>
<evidence type="ECO:0000256" key="1">
    <source>
        <dbReference type="SAM" id="Phobius"/>
    </source>
</evidence>
<protein>
    <recommendedName>
        <fullName evidence="4">DUF5313 domain-containing protein</fullName>
    </recommendedName>
</protein>
<proteinExistence type="predicted"/>
<keyword evidence="3" id="KW-1185">Reference proteome</keyword>
<dbReference type="InterPro" id="IPR035197">
    <property type="entry name" value="DUF5313"/>
</dbReference>
<dbReference type="Pfam" id="PF17240">
    <property type="entry name" value="DUF5313"/>
    <property type="match status" value="1"/>
</dbReference>